<sequence>MSQLDNRYAQEVEDIITNPPIEGKYDVLKKKLIRRLSVSQEQRIQQFLEHEEVGDRTPTKFGR</sequence>
<dbReference type="Pfam" id="PF23055">
    <property type="entry name" value="DUF7041"/>
    <property type="match status" value="1"/>
</dbReference>
<evidence type="ECO:0000259" key="1">
    <source>
        <dbReference type="Pfam" id="PF23055"/>
    </source>
</evidence>
<organism evidence="2 3">
    <name type="scientific">Habropoda laboriosa</name>
    <dbReference type="NCBI Taxonomy" id="597456"/>
    <lineage>
        <taxon>Eukaryota</taxon>
        <taxon>Metazoa</taxon>
        <taxon>Ecdysozoa</taxon>
        <taxon>Arthropoda</taxon>
        <taxon>Hexapoda</taxon>
        <taxon>Insecta</taxon>
        <taxon>Pterygota</taxon>
        <taxon>Neoptera</taxon>
        <taxon>Endopterygota</taxon>
        <taxon>Hymenoptera</taxon>
        <taxon>Apocrita</taxon>
        <taxon>Aculeata</taxon>
        <taxon>Apoidea</taxon>
        <taxon>Anthophila</taxon>
        <taxon>Apidae</taxon>
        <taxon>Habropoda</taxon>
    </lineage>
</organism>
<reference evidence="2 3" key="1">
    <citation type="submission" date="2015-07" db="EMBL/GenBank/DDBJ databases">
        <title>The genome of Habropoda laboriosa.</title>
        <authorList>
            <person name="Pan H."/>
            <person name="Kapheim K."/>
        </authorList>
    </citation>
    <scope>NUCLEOTIDE SEQUENCE [LARGE SCALE GENOMIC DNA]</scope>
    <source>
        <strain evidence="2">0110345459</strain>
    </source>
</reference>
<dbReference type="PANTHER" id="PTHR33327">
    <property type="entry name" value="ENDONUCLEASE"/>
    <property type="match status" value="1"/>
</dbReference>
<evidence type="ECO:0000313" key="3">
    <source>
        <dbReference type="Proteomes" id="UP000053825"/>
    </source>
</evidence>
<accession>A0A0L7QXV2</accession>
<dbReference type="Proteomes" id="UP000053825">
    <property type="component" value="Unassembled WGS sequence"/>
</dbReference>
<gene>
    <name evidence="2" type="ORF">WH47_04716</name>
</gene>
<dbReference type="PANTHER" id="PTHR33327:SF3">
    <property type="entry name" value="RNA-DIRECTED DNA POLYMERASE"/>
    <property type="match status" value="1"/>
</dbReference>
<dbReference type="InterPro" id="IPR055469">
    <property type="entry name" value="DUF7041"/>
</dbReference>
<dbReference type="EMBL" id="KQ414702">
    <property type="protein sequence ID" value="KOC63364.1"/>
    <property type="molecule type" value="Genomic_DNA"/>
</dbReference>
<protein>
    <recommendedName>
        <fullName evidence="1">DUF7041 domain-containing protein</fullName>
    </recommendedName>
</protein>
<feature type="domain" description="DUF7041" evidence="1">
    <location>
        <begin position="2"/>
        <end position="49"/>
    </location>
</feature>
<proteinExistence type="predicted"/>
<dbReference type="AlphaFoldDB" id="A0A0L7QXV2"/>
<keyword evidence="3" id="KW-1185">Reference proteome</keyword>
<evidence type="ECO:0000313" key="2">
    <source>
        <dbReference type="EMBL" id="KOC63364.1"/>
    </source>
</evidence>
<name>A0A0L7QXV2_9HYME</name>